<dbReference type="EMBL" id="CAKLBY020000153">
    <property type="protein sequence ID" value="CAK7929393.1"/>
    <property type="molecule type" value="Genomic_DNA"/>
</dbReference>
<evidence type="ECO:0000313" key="2">
    <source>
        <dbReference type="Proteomes" id="UP001162060"/>
    </source>
</evidence>
<sequence length="66" mass="7582">MHVYLLNLIYTNVVKYTTHPPKVMHIEQKFLIKTRAGAQSSQLDTVTTQTFIVNNALLPTVMNTRH</sequence>
<gene>
    <name evidence="1" type="ORF">PM001_LOCUS14543</name>
</gene>
<accession>A0AAV1U6G0</accession>
<dbReference type="AlphaFoldDB" id="A0AAV1U6G0"/>
<dbReference type="Proteomes" id="UP001162060">
    <property type="component" value="Unassembled WGS sequence"/>
</dbReference>
<reference evidence="1" key="1">
    <citation type="submission" date="2024-01" db="EMBL/GenBank/DDBJ databases">
        <authorList>
            <person name="Webb A."/>
        </authorList>
    </citation>
    <scope>NUCLEOTIDE SEQUENCE</scope>
    <source>
        <strain evidence="1">Pm1</strain>
    </source>
</reference>
<organism evidence="1 2">
    <name type="scientific">Peronospora matthiolae</name>
    <dbReference type="NCBI Taxonomy" id="2874970"/>
    <lineage>
        <taxon>Eukaryota</taxon>
        <taxon>Sar</taxon>
        <taxon>Stramenopiles</taxon>
        <taxon>Oomycota</taxon>
        <taxon>Peronosporomycetes</taxon>
        <taxon>Peronosporales</taxon>
        <taxon>Peronosporaceae</taxon>
        <taxon>Peronospora</taxon>
    </lineage>
</organism>
<proteinExistence type="predicted"/>
<name>A0AAV1U6G0_9STRA</name>
<evidence type="ECO:0000313" key="1">
    <source>
        <dbReference type="EMBL" id="CAK7929393.1"/>
    </source>
</evidence>
<protein>
    <submittedName>
        <fullName evidence="1">Uncharacterized protein</fullName>
    </submittedName>
</protein>
<comment type="caution">
    <text evidence="1">The sequence shown here is derived from an EMBL/GenBank/DDBJ whole genome shotgun (WGS) entry which is preliminary data.</text>
</comment>